<dbReference type="Proteomes" id="UP000007319">
    <property type="component" value="Plasmid AZOBR_p3"/>
</dbReference>
<geneLocation type="plasmid" evidence="1 2">
    <name>AZOBR_p3</name>
</geneLocation>
<sequence>MVHDAAGAHASSRLGCRLAITRSAAQLGQVGSGNLLLGAEHCHRGQSFGDFVTDNTRVCWSIQVPTTACFAAPPTWVPMVSSTPSAHGACPSRSP</sequence>
<keyword evidence="2" id="KW-1185">Reference proteome</keyword>
<name>A0A9P1NRG9_9PROT</name>
<dbReference type="KEGG" id="abs:AZOBR_p350082"/>
<proteinExistence type="predicted"/>
<evidence type="ECO:0000313" key="1">
    <source>
        <dbReference type="EMBL" id="CCD03066.1"/>
    </source>
</evidence>
<accession>A0A9P1NRG9</accession>
<keyword evidence="1" id="KW-0614">Plasmid</keyword>
<dbReference type="AlphaFoldDB" id="A0A9P1NRG9"/>
<reference evidence="1 2" key="1">
    <citation type="journal article" date="2011" name="PLoS Genet.">
        <title>Azospirillum genomes reveal transition of bacteria from aquatic to terrestrial environments.</title>
        <authorList>
            <person name="Wisniewski-Dye F."/>
            <person name="Borziak K."/>
            <person name="Khalsa-Moyers G."/>
            <person name="Alexandre G."/>
            <person name="Sukharnikov L.O."/>
            <person name="Wuichet K."/>
            <person name="Hurst G.B."/>
            <person name="McDonald W.H."/>
            <person name="Robertson J.S."/>
            <person name="Barbe V."/>
            <person name="Calteau A."/>
            <person name="Rouy Z."/>
            <person name="Mangenot S."/>
            <person name="Prigent-Combaret C."/>
            <person name="Normand P."/>
            <person name="Boyer M."/>
            <person name="Siguier P."/>
            <person name="Dessaux Y."/>
            <person name="Elmerich C."/>
            <person name="Condemine G."/>
            <person name="Krishnen G."/>
            <person name="Kennedy I."/>
            <person name="Paterson A.H."/>
            <person name="Gonzalez V."/>
            <person name="Mavingui P."/>
            <person name="Zhulin I.B."/>
        </authorList>
    </citation>
    <scope>NUCLEOTIDE SEQUENCE [LARGE SCALE GENOMIC DNA]</scope>
    <source>
        <strain evidence="1 2">Sp245</strain>
    </source>
</reference>
<dbReference type="EMBL" id="HE577330">
    <property type="protein sequence ID" value="CCD03066.1"/>
    <property type="molecule type" value="Genomic_DNA"/>
</dbReference>
<gene>
    <name evidence="1" type="ORF">AZOBR_p350082</name>
</gene>
<protein>
    <submittedName>
        <fullName evidence="1">Uncharacterized protein</fullName>
    </submittedName>
</protein>
<organism evidence="1 2">
    <name type="scientific">Azospirillum baldaniorum</name>
    <dbReference type="NCBI Taxonomy" id="1064539"/>
    <lineage>
        <taxon>Bacteria</taxon>
        <taxon>Pseudomonadati</taxon>
        <taxon>Pseudomonadota</taxon>
        <taxon>Alphaproteobacteria</taxon>
        <taxon>Rhodospirillales</taxon>
        <taxon>Azospirillaceae</taxon>
        <taxon>Azospirillum</taxon>
    </lineage>
</organism>
<evidence type="ECO:0000313" key="2">
    <source>
        <dbReference type="Proteomes" id="UP000007319"/>
    </source>
</evidence>